<dbReference type="EMBL" id="JABEZU010000002">
    <property type="protein sequence ID" value="NOV97503.1"/>
    <property type="molecule type" value="Genomic_DNA"/>
</dbReference>
<dbReference type="InterPro" id="IPR006311">
    <property type="entry name" value="TAT_signal"/>
</dbReference>
<evidence type="ECO:0000256" key="1">
    <source>
        <dbReference type="SAM" id="MobiDB-lite"/>
    </source>
</evidence>
<dbReference type="RefSeq" id="WP_171783706.1">
    <property type="nucleotide sequence ID" value="NZ_BAAAML010000006.1"/>
</dbReference>
<name>A0ABX2A6G0_9MICO</name>
<dbReference type="PROSITE" id="PS51318">
    <property type="entry name" value="TAT"/>
    <property type="match status" value="1"/>
</dbReference>
<evidence type="ECO:0000313" key="3">
    <source>
        <dbReference type="EMBL" id="NOV97503.1"/>
    </source>
</evidence>
<gene>
    <name evidence="3" type="ORF">HDG69_002078</name>
</gene>
<sequence length="142" mass="14546">MTSEQPPTVPAGRYGGARATVRPTARTRPRRRALAIAAALTAAVGLVAWFSFSQSAADPVTAEMVGFDIVDAEQVDVTFQVHMPAGTTAVCTVDVLSPSYAQVGTLDVAVGPAESRTSAYQVSVGTSELATSADVVGCETTG</sequence>
<dbReference type="Proteomes" id="UP000757540">
    <property type="component" value="Unassembled WGS sequence"/>
</dbReference>
<comment type="caution">
    <text evidence="3">The sequence shown here is derived from an EMBL/GenBank/DDBJ whole genome shotgun (WGS) entry which is preliminary data.</text>
</comment>
<keyword evidence="4" id="KW-1185">Reference proteome</keyword>
<evidence type="ECO:0008006" key="5">
    <source>
        <dbReference type="Google" id="ProtNLM"/>
    </source>
</evidence>
<protein>
    <recommendedName>
        <fullName evidence="5">DUF4307 domain-containing protein</fullName>
    </recommendedName>
</protein>
<proteinExistence type="predicted"/>
<dbReference type="InterPro" id="IPR025443">
    <property type="entry name" value="DUF4307"/>
</dbReference>
<feature type="region of interest" description="Disordered" evidence="1">
    <location>
        <begin position="1"/>
        <end position="26"/>
    </location>
</feature>
<keyword evidence="2" id="KW-0812">Transmembrane</keyword>
<accession>A0ABX2A6G0</accession>
<keyword evidence="2" id="KW-1133">Transmembrane helix</keyword>
<evidence type="ECO:0000256" key="2">
    <source>
        <dbReference type="SAM" id="Phobius"/>
    </source>
</evidence>
<dbReference type="Pfam" id="PF14155">
    <property type="entry name" value="DUF4307"/>
    <property type="match status" value="1"/>
</dbReference>
<reference evidence="3 4" key="1">
    <citation type="submission" date="2020-05" db="EMBL/GenBank/DDBJ databases">
        <title>Genomic Encyclopedia of Type Strains, Phase III (KMG-III): the genomes of soil and plant-associated and newly described type strains.</title>
        <authorList>
            <person name="Whitman W."/>
        </authorList>
    </citation>
    <scope>NUCLEOTIDE SEQUENCE [LARGE SCALE GENOMIC DNA]</scope>
    <source>
        <strain evidence="3 4">KCTC 19046</strain>
    </source>
</reference>
<keyword evidence="2" id="KW-0472">Membrane</keyword>
<organism evidence="3 4">
    <name type="scientific">Isoptericola halotolerans</name>
    <dbReference type="NCBI Taxonomy" id="300560"/>
    <lineage>
        <taxon>Bacteria</taxon>
        <taxon>Bacillati</taxon>
        <taxon>Actinomycetota</taxon>
        <taxon>Actinomycetes</taxon>
        <taxon>Micrococcales</taxon>
        <taxon>Promicromonosporaceae</taxon>
        <taxon>Isoptericola</taxon>
    </lineage>
</organism>
<evidence type="ECO:0000313" key="4">
    <source>
        <dbReference type="Proteomes" id="UP000757540"/>
    </source>
</evidence>
<feature type="transmembrane region" description="Helical" evidence="2">
    <location>
        <begin position="33"/>
        <end position="52"/>
    </location>
</feature>